<organism evidence="2 3">
    <name type="scientific">Cardiobacterium hominis (strain ATCC 15826 / DSM 8339 / NCTC 10426 / 6573)</name>
    <dbReference type="NCBI Taxonomy" id="638300"/>
    <lineage>
        <taxon>Bacteria</taxon>
        <taxon>Pseudomonadati</taxon>
        <taxon>Pseudomonadota</taxon>
        <taxon>Gammaproteobacteria</taxon>
        <taxon>Cardiobacteriales</taxon>
        <taxon>Cardiobacteriaceae</taxon>
        <taxon>Cardiobacterium</taxon>
    </lineage>
</organism>
<comment type="caution">
    <text evidence="2">The sequence shown here is derived from an EMBL/GenBank/DDBJ whole genome shotgun (WGS) entry which is preliminary data.</text>
</comment>
<dbReference type="SUPFAM" id="SSF54909">
    <property type="entry name" value="Dimeric alpha+beta barrel"/>
    <property type="match status" value="1"/>
</dbReference>
<evidence type="ECO:0000259" key="1">
    <source>
        <dbReference type="Pfam" id="PF07045"/>
    </source>
</evidence>
<dbReference type="Proteomes" id="UP000004870">
    <property type="component" value="Unassembled WGS sequence"/>
</dbReference>
<dbReference type="PANTHER" id="PTHR41521">
    <property type="match status" value="1"/>
</dbReference>
<dbReference type="AlphaFoldDB" id="C8N975"/>
<keyword evidence="3" id="KW-1185">Reference proteome</keyword>
<gene>
    <name evidence="2" type="ORF">HMPREF0198_1053</name>
</gene>
<name>C8N975_CARH6</name>
<protein>
    <recommendedName>
        <fullName evidence="1">DUF1330 domain-containing protein</fullName>
    </recommendedName>
</protein>
<dbReference type="GeneID" id="84788799"/>
<evidence type="ECO:0000313" key="2">
    <source>
        <dbReference type="EMBL" id="EEV88852.1"/>
    </source>
</evidence>
<reference evidence="2 3" key="1">
    <citation type="submission" date="2009-08" db="EMBL/GenBank/DDBJ databases">
        <authorList>
            <person name="Qin X."/>
            <person name="Bachman B."/>
            <person name="Battles P."/>
            <person name="Bell A."/>
            <person name="Bess C."/>
            <person name="Bickham C."/>
            <person name="Chaboub L."/>
            <person name="Chen D."/>
            <person name="Coyle M."/>
            <person name="Deiros D.R."/>
            <person name="Dinh H."/>
            <person name="Forbes L."/>
            <person name="Fowler G."/>
            <person name="Francisco L."/>
            <person name="Fu Q."/>
            <person name="Gubbala S."/>
            <person name="Hale W."/>
            <person name="Han Y."/>
            <person name="Hemphill L."/>
            <person name="Highlander S.K."/>
            <person name="Hirani K."/>
            <person name="Hogues M."/>
            <person name="Jackson L."/>
            <person name="Jakkamsetti A."/>
            <person name="Javaid M."/>
            <person name="Jiang H."/>
            <person name="Korchina V."/>
            <person name="Kovar C."/>
            <person name="Lara F."/>
            <person name="Lee S."/>
            <person name="Mata R."/>
            <person name="Mathew T."/>
            <person name="Moen C."/>
            <person name="Morales K."/>
            <person name="Munidasa M."/>
            <person name="Nazareth L."/>
            <person name="Ngo R."/>
            <person name="Nguyen L."/>
            <person name="Okwuonu G."/>
            <person name="Ongeri F."/>
            <person name="Patil S."/>
            <person name="Petrosino J."/>
            <person name="Pham C."/>
            <person name="Pham P."/>
            <person name="Pu L.-L."/>
            <person name="Puazo M."/>
            <person name="Raj R."/>
            <person name="Reid J."/>
            <person name="Rouhana J."/>
            <person name="Saada N."/>
            <person name="Shang Y."/>
            <person name="Simmons D."/>
            <person name="Thornton R."/>
            <person name="Warren J."/>
            <person name="Weissenberger G."/>
            <person name="Zhang J."/>
            <person name="Zhang L."/>
            <person name="Zhou C."/>
            <person name="Zhu D."/>
            <person name="Muzny D."/>
            <person name="Worley K."/>
            <person name="Gibbs R."/>
        </authorList>
    </citation>
    <scope>NUCLEOTIDE SEQUENCE [LARGE SCALE GENOMIC DNA]</scope>
    <source>
        <strain evidence="3">ATCC 15826 / DSM 8339 / NCTC 10426 / 6573</strain>
    </source>
</reference>
<dbReference type="Gene3D" id="3.30.70.100">
    <property type="match status" value="1"/>
</dbReference>
<dbReference type="Pfam" id="PF07045">
    <property type="entry name" value="DUF1330"/>
    <property type="match status" value="1"/>
</dbReference>
<dbReference type="EMBL" id="ACKY01000053">
    <property type="protein sequence ID" value="EEV88852.1"/>
    <property type="molecule type" value="Genomic_DNA"/>
</dbReference>
<proteinExistence type="predicted"/>
<sequence>MSAYVVFIRDEMKDQAAYDRYLQLGVPTLAPFGGEILVANGAHEALEGADFDGSVVLRFPDMASAKAWYDSTEYGQFKSIRLGATLGRAVLLEGVD</sequence>
<accession>C8N975</accession>
<dbReference type="PANTHER" id="PTHR41521:SF4">
    <property type="entry name" value="BLR0684 PROTEIN"/>
    <property type="match status" value="1"/>
</dbReference>
<dbReference type="OrthoDB" id="9806380at2"/>
<evidence type="ECO:0000313" key="3">
    <source>
        <dbReference type="Proteomes" id="UP000004870"/>
    </source>
</evidence>
<dbReference type="RefSeq" id="WP_004140716.1">
    <property type="nucleotide sequence ID" value="NZ_GG694026.1"/>
</dbReference>
<dbReference type="InterPro" id="IPR010753">
    <property type="entry name" value="DUF1330"/>
</dbReference>
<dbReference type="HOGENOM" id="CLU_145407_0_2_6"/>
<dbReference type="InterPro" id="IPR011008">
    <property type="entry name" value="Dimeric_a/b-barrel"/>
</dbReference>
<feature type="domain" description="DUF1330" evidence="1">
    <location>
        <begin position="2"/>
        <end position="95"/>
    </location>
</feature>